<dbReference type="PANTHER" id="PTHR43265">
    <property type="entry name" value="ESTERASE ESTD"/>
    <property type="match status" value="1"/>
</dbReference>
<sequence>MQKLKRAGFTAASFVVILLVMLLLGQAMTPDWQVEPYRDHLQVSTRSTAVVSSLGTTTPEGTHQVREQKISITLDGGVRIQAIVREPSDRKGTGPACLFIHGAGTGKSSEVYGDLASAMASAGITTLVPDKRLDNYTAFHRDYQAMAADYGHSLDQLRSWPGVNPAKVGLYAESEGTWISTIMTAKDPSIAFSILTSPPVYPGRRQMAMAATNYLDLIGAPKGIRNVIPRFIGMDLSLLGLEYADFPSLPYLDQLRMPVMINFGTMDFSMPVEQGAQEIIRRAHAGGNDNVTLRYYPTNHQIRTGSRLAKDGLPLEPRYTHNLEDWINAVALGTKADQWSTPMIAGSQPHQLNQVPDRTDSGLISSLTALLTLMASGPVLLVAALITALIGALNSHLRARGNVRQRSGFSKGLAGRLWALGLLAPGLMAALLAYAFTVVRQAFGLVHLSSMMTFSWFLLSGLCLILILLLASTLTSIFSRPDGKPAVAGAGHWLTLTLTLLGSLAILGSLIFWNILVF</sequence>
<dbReference type="Proteomes" id="UP000033648">
    <property type="component" value="Unassembled WGS sequence"/>
</dbReference>
<dbReference type="InterPro" id="IPR029058">
    <property type="entry name" value="AB_hydrolase_fold"/>
</dbReference>
<dbReference type="InterPro" id="IPR053145">
    <property type="entry name" value="AB_hydrolase_Est10"/>
</dbReference>
<dbReference type="OrthoDB" id="9765647at2"/>
<evidence type="ECO:0000256" key="1">
    <source>
        <dbReference type="SAM" id="Phobius"/>
    </source>
</evidence>
<keyword evidence="1" id="KW-1133">Transmembrane helix</keyword>
<dbReference type="AlphaFoldDB" id="A0A0F4KV56"/>
<feature type="transmembrane region" description="Helical" evidence="1">
    <location>
        <begin position="456"/>
        <end position="478"/>
    </location>
</feature>
<dbReference type="SUPFAM" id="SSF53474">
    <property type="entry name" value="alpha/beta-Hydrolases"/>
    <property type="match status" value="1"/>
</dbReference>
<gene>
    <name evidence="2" type="ORF">JF69_12120</name>
</gene>
<evidence type="ECO:0000313" key="3">
    <source>
        <dbReference type="Proteomes" id="UP000033648"/>
    </source>
</evidence>
<feature type="transmembrane region" description="Helical" evidence="1">
    <location>
        <begin position="490"/>
        <end position="516"/>
    </location>
</feature>
<feature type="transmembrane region" description="Helical" evidence="1">
    <location>
        <begin position="367"/>
        <end position="393"/>
    </location>
</feature>
<dbReference type="PATRIC" id="fig|1684.4.peg.1303"/>
<dbReference type="PANTHER" id="PTHR43265:SF1">
    <property type="entry name" value="ESTERASE ESTD"/>
    <property type="match status" value="1"/>
</dbReference>
<accession>A0A0F4KV56</accession>
<keyword evidence="1" id="KW-0472">Membrane</keyword>
<organism evidence="2 3">
    <name type="scientific">Bifidobacterium asteroides</name>
    <dbReference type="NCBI Taxonomy" id="1684"/>
    <lineage>
        <taxon>Bacteria</taxon>
        <taxon>Bacillati</taxon>
        <taxon>Actinomycetota</taxon>
        <taxon>Actinomycetes</taxon>
        <taxon>Bifidobacteriales</taxon>
        <taxon>Bifidobacteriaceae</taxon>
        <taxon>Bifidobacterium</taxon>
    </lineage>
</organism>
<dbReference type="GO" id="GO:0052689">
    <property type="term" value="F:carboxylic ester hydrolase activity"/>
    <property type="evidence" value="ECO:0007669"/>
    <property type="project" value="TreeGrafter"/>
</dbReference>
<protein>
    <submittedName>
        <fullName evidence="2">Conserved putative membrane protein</fullName>
    </submittedName>
</protein>
<comment type="caution">
    <text evidence="2">The sequence shown here is derived from an EMBL/GenBank/DDBJ whole genome shotgun (WGS) entry which is preliminary data.</text>
</comment>
<dbReference type="Gene3D" id="3.40.50.1820">
    <property type="entry name" value="alpha/beta hydrolase"/>
    <property type="match status" value="1"/>
</dbReference>
<feature type="transmembrane region" description="Helical" evidence="1">
    <location>
        <begin position="413"/>
        <end position="436"/>
    </location>
</feature>
<dbReference type="EMBL" id="JWME01000011">
    <property type="protein sequence ID" value="KJY49899.1"/>
    <property type="molecule type" value="Genomic_DNA"/>
</dbReference>
<evidence type="ECO:0000313" key="2">
    <source>
        <dbReference type="EMBL" id="KJY49899.1"/>
    </source>
</evidence>
<name>A0A0F4KV56_9BIFI</name>
<proteinExistence type="predicted"/>
<keyword evidence="1" id="KW-0812">Transmembrane</keyword>
<reference evidence="2 3" key="1">
    <citation type="submission" date="2014-12" db="EMBL/GenBank/DDBJ databases">
        <title>Comparative genomics of the lactic acid bacteria isolated from the honey bee gut.</title>
        <authorList>
            <person name="Ellegaard K.M."/>
            <person name="Tamarit D."/>
            <person name="Javelind E."/>
            <person name="Olofsson T."/>
            <person name="Andersson S.G."/>
            <person name="Vasquez A."/>
        </authorList>
    </citation>
    <scope>NUCLEOTIDE SEQUENCE [LARGE SCALE GENOMIC DNA]</scope>
    <source>
        <strain evidence="2 3">Bin2</strain>
    </source>
</reference>